<evidence type="ECO:0000256" key="1">
    <source>
        <dbReference type="SAM" id="MobiDB-lite"/>
    </source>
</evidence>
<proteinExistence type="predicted"/>
<comment type="caution">
    <text evidence="2">The sequence shown here is derived from an EMBL/GenBank/DDBJ whole genome shotgun (WGS) entry which is preliminary data.</text>
</comment>
<dbReference type="AlphaFoldDB" id="N0E2A6"/>
<sequence length="138" mass="14194">MAEGISIGGRPAEDAPAPWEAIPSEPGAPAVVDLTAYGEGLLAQARADARGKASAPVLKSERQRALLVALTVGAGLAEHSSPPAASLHVLSGRFRLYAGDVEWICGPGQLVAIPPERHAVDCLEDGVFLLTVTPPARS</sequence>
<keyword evidence="3" id="KW-1185">Reference proteome</keyword>
<dbReference type="eggNOG" id="COG1917">
    <property type="taxonomic scope" value="Bacteria"/>
</dbReference>
<feature type="region of interest" description="Disordered" evidence="1">
    <location>
        <begin position="1"/>
        <end position="24"/>
    </location>
</feature>
<dbReference type="Proteomes" id="UP000013167">
    <property type="component" value="Unassembled WGS sequence"/>
</dbReference>
<dbReference type="InterPro" id="IPR011051">
    <property type="entry name" value="RmlC_Cupin_sf"/>
</dbReference>
<gene>
    <name evidence="2" type="ORF">BN10_750009</name>
</gene>
<evidence type="ECO:0000313" key="3">
    <source>
        <dbReference type="Proteomes" id="UP000013167"/>
    </source>
</evidence>
<dbReference type="RefSeq" id="WP_010850853.1">
    <property type="nucleotide sequence ID" value="NZ_HF570956.1"/>
</dbReference>
<dbReference type="STRING" id="1193181.BN10_750009"/>
<evidence type="ECO:0008006" key="4">
    <source>
        <dbReference type="Google" id="ProtNLM"/>
    </source>
</evidence>
<name>N0E2A6_9MICO</name>
<reference evidence="2 3" key="1">
    <citation type="journal article" date="2013" name="ISME J.">
        <title>A metabolic model for members of the genus Tetrasphaera involved in enhanced biological phosphorus removal.</title>
        <authorList>
            <person name="Kristiansen R."/>
            <person name="Nguyen H.T.T."/>
            <person name="Saunders A.M."/>
            <person name="Nielsen J.L."/>
            <person name="Wimmer R."/>
            <person name="Le V.Q."/>
            <person name="McIlroy S.J."/>
            <person name="Petrovski S."/>
            <person name="Seviour R.J."/>
            <person name="Calteau A."/>
            <person name="Nielsen K.L."/>
            <person name="Nielsen P.H."/>
        </authorList>
    </citation>
    <scope>NUCLEOTIDE SEQUENCE [LARGE SCALE GENOMIC DNA]</scope>
    <source>
        <strain evidence="2 3">Lp2</strain>
    </source>
</reference>
<dbReference type="EMBL" id="CAIZ01000147">
    <property type="protein sequence ID" value="CCH71017.1"/>
    <property type="molecule type" value="Genomic_DNA"/>
</dbReference>
<organism evidence="2 3">
    <name type="scientific">Phycicoccus elongatus Lp2</name>
    <dbReference type="NCBI Taxonomy" id="1193181"/>
    <lineage>
        <taxon>Bacteria</taxon>
        <taxon>Bacillati</taxon>
        <taxon>Actinomycetota</taxon>
        <taxon>Actinomycetes</taxon>
        <taxon>Micrococcales</taxon>
        <taxon>Intrasporangiaceae</taxon>
        <taxon>Phycicoccus</taxon>
    </lineage>
</organism>
<accession>N0E2A6</accession>
<dbReference type="SUPFAM" id="SSF51182">
    <property type="entry name" value="RmlC-like cupins"/>
    <property type="match status" value="1"/>
</dbReference>
<dbReference type="HOGENOM" id="CLU_141675_1_0_11"/>
<dbReference type="Gene3D" id="2.60.120.10">
    <property type="entry name" value="Jelly Rolls"/>
    <property type="match status" value="1"/>
</dbReference>
<dbReference type="InterPro" id="IPR014710">
    <property type="entry name" value="RmlC-like_jellyroll"/>
</dbReference>
<protein>
    <recommendedName>
        <fullName evidence="4">Cupin 2 conserved barrel domain-containing protein</fullName>
    </recommendedName>
</protein>
<evidence type="ECO:0000313" key="2">
    <source>
        <dbReference type="EMBL" id="CCH71017.1"/>
    </source>
</evidence>